<proteinExistence type="predicted"/>
<gene>
    <name evidence="1" type="ORF">GCM10022277_23260</name>
</gene>
<accession>A0ABP7MNT9</accession>
<dbReference type="EMBL" id="BAABBN010000007">
    <property type="protein sequence ID" value="GAA3926529.1"/>
    <property type="molecule type" value="Genomic_DNA"/>
</dbReference>
<reference evidence="2" key="1">
    <citation type="journal article" date="2019" name="Int. J. Syst. Evol. Microbiol.">
        <title>The Global Catalogue of Microorganisms (GCM) 10K type strain sequencing project: providing services to taxonomists for standard genome sequencing and annotation.</title>
        <authorList>
            <consortium name="The Broad Institute Genomics Platform"/>
            <consortium name="The Broad Institute Genome Sequencing Center for Infectious Disease"/>
            <person name="Wu L."/>
            <person name="Ma J."/>
        </authorList>
    </citation>
    <scope>NUCLEOTIDE SEQUENCE [LARGE SCALE GENOMIC DNA]</scope>
    <source>
        <strain evidence="2">JCM 17551</strain>
    </source>
</reference>
<evidence type="ECO:0000313" key="2">
    <source>
        <dbReference type="Proteomes" id="UP001501565"/>
    </source>
</evidence>
<name>A0ABP7MNT9_9GAMM</name>
<keyword evidence="2" id="KW-1185">Reference proteome</keyword>
<dbReference type="Pfam" id="PF10707">
    <property type="entry name" value="YrbL-PhoP_reg"/>
    <property type="match status" value="1"/>
</dbReference>
<evidence type="ECO:0000313" key="1">
    <source>
        <dbReference type="EMBL" id="GAA3926529.1"/>
    </source>
</evidence>
<dbReference type="InterPro" id="IPR019647">
    <property type="entry name" value="PhoP_reg_network_YrbL"/>
</dbReference>
<sequence>MTLTLSDTTPIAKGGERFVFIHPDNPDWLIKVWHERFHKKQEKRVPIVIKFLRLKRYWSLLNELTEYLAIRECAKPNLNHIQQIVGLVDTDLGLGMIVKAVKKENGELAPTTEDLVKNAQYTAEHDKALDEYFDWMRDTDIIIRDFNLNNLVWDELAKKFVLIDGIGSKPGFSLRSFSKAYNKKANFNRIQKFKTRMKKALS</sequence>
<organism evidence="1 2">
    <name type="scientific">Litoribacillus peritrichatus</name>
    <dbReference type="NCBI Taxonomy" id="718191"/>
    <lineage>
        <taxon>Bacteria</taxon>
        <taxon>Pseudomonadati</taxon>
        <taxon>Pseudomonadota</taxon>
        <taxon>Gammaproteobacteria</taxon>
        <taxon>Oceanospirillales</taxon>
        <taxon>Oceanospirillaceae</taxon>
        <taxon>Litoribacillus</taxon>
    </lineage>
</organism>
<protein>
    <submittedName>
        <fullName evidence="1">PhoP regulatory network YrbL family protein</fullName>
    </submittedName>
</protein>
<dbReference type="RefSeq" id="WP_344798701.1">
    <property type="nucleotide sequence ID" value="NZ_BAABBN010000007.1"/>
</dbReference>
<dbReference type="Proteomes" id="UP001501565">
    <property type="component" value="Unassembled WGS sequence"/>
</dbReference>
<comment type="caution">
    <text evidence="1">The sequence shown here is derived from an EMBL/GenBank/DDBJ whole genome shotgun (WGS) entry which is preliminary data.</text>
</comment>